<dbReference type="EMBL" id="JGCY01000369">
    <property type="protein sequence ID" value="EXY73310.1"/>
    <property type="molecule type" value="Genomic_DNA"/>
</dbReference>
<evidence type="ECO:0000313" key="1">
    <source>
        <dbReference type="EMBL" id="EXY73310.1"/>
    </source>
</evidence>
<dbReference type="AlphaFoldDB" id="A0A015VYN0"/>
<gene>
    <name evidence="1" type="ORF">M124_2934</name>
</gene>
<dbReference type="PATRIC" id="fig|1339315.3.peg.3611"/>
<dbReference type="Proteomes" id="UP000020529">
    <property type="component" value="Unassembled WGS sequence"/>
</dbReference>
<proteinExistence type="predicted"/>
<evidence type="ECO:0000313" key="2">
    <source>
        <dbReference type="Proteomes" id="UP000020529"/>
    </source>
</evidence>
<name>A0A015VYN0_BACFG</name>
<comment type="caution">
    <text evidence="1">The sequence shown here is derived from an EMBL/GenBank/DDBJ whole genome shotgun (WGS) entry which is preliminary data.</text>
</comment>
<accession>A0A015VYN0</accession>
<sequence>MAIQPDNLAILPDYTKTSIFIPERDRYRKEAEAETPIYI</sequence>
<reference evidence="1 2" key="1">
    <citation type="submission" date="2014-02" db="EMBL/GenBank/DDBJ databases">
        <authorList>
            <person name="Sears C."/>
            <person name="Carroll K."/>
            <person name="Sack B.R."/>
            <person name="Qadri F."/>
            <person name="Myers L.L."/>
            <person name="Chung G.-T."/>
            <person name="Escheverria P."/>
            <person name="Fraser C.M."/>
            <person name="Sadzewicz L."/>
            <person name="Shefchek K.A."/>
            <person name="Tallon L."/>
            <person name="Das S.P."/>
            <person name="Daugherty S."/>
            <person name="Mongodin E.F."/>
        </authorList>
    </citation>
    <scope>NUCLEOTIDE SEQUENCE [LARGE SCALE GENOMIC DNA]</scope>
    <source>
        <strain evidence="2">3988T(B)14</strain>
    </source>
</reference>
<organism evidence="1 2">
    <name type="scientific">Bacteroides fragilis str. 3988T(B)14</name>
    <dbReference type="NCBI Taxonomy" id="1339315"/>
    <lineage>
        <taxon>Bacteria</taxon>
        <taxon>Pseudomonadati</taxon>
        <taxon>Bacteroidota</taxon>
        <taxon>Bacteroidia</taxon>
        <taxon>Bacteroidales</taxon>
        <taxon>Bacteroidaceae</taxon>
        <taxon>Bacteroides</taxon>
    </lineage>
</organism>
<protein>
    <submittedName>
        <fullName evidence="1">Uncharacterized protein</fullName>
    </submittedName>
</protein>